<organism evidence="1 2">
    <name type="scientific">Plantactinospora endophytica</name>
    <dbReference type="NCBI Taxonomy" id="673535"/>
    <lineage>
        <taxon>Bacteria</taxon>
        <taxon>Bacillati</taxon>
        <taxon>Actinomycetota</taxon>
        <taxon>Actinomycetes</taxon>
        <taxon>Micromonosporales</taxon>
        <taxon>Micromonosporaceae</taxon>
        <taxon>Plantactinospora</taxon>
    </lineage>
</organism>
<name>A0ABQ4E6A6_9ACTN</name>
<protein>
    <recommendedName>
        <fullName evidence="3">SPOR domain-containing protein</fullName>
    </recommendedName>
</protein>
<evidence type="ECO:0000313" key="2">
    <source>
        <dbReference type="Proteomes" id="UP000646749"/>
    </source>
</evidence>
<reference evidence="1 2" key="1">
    <citation type="submission" date="2021-01" db="EMBL/GenBank/DDBJ databases">
        <title>Whole genome shotgun sequence of Plantactinospora endophytica NBRC 110450.</title>
        <authorList>
            <person name="Komaki H."/>
            <person name="Tamura T."/>
        </authorList>
    </citation>
    <scope>NUCLEOTIDE SEQUENCE [LARGE SCALE GENOMIC DNA]</scope>
    <source>
        <strain evidence="1 2">NBRC 110450</strain>
    </source>
</reference>
<dbReference type="EMBL" id="BONW01000025">
    <property type="protein sequence ID" value="GIG90215.1"/>
    <property type="molecule type" value="Genomic_DNA"/>
</dbReference>
<evidence type="ECO:0008006" key="3">
    <source>
        <dbReference type="Google" id="ProtNLM"/>
    </source>
</evidence>
<dbReference type="Proteomes" id="UP000646749">
    <property type="component" value="Unassembled WGS sequence"/>
</dbReference>
<gene>
    <name evidence="1" type="ORF">Pen02_51510</name>
</gene>
<comment type="caution">
    <text evidence="1">The sequence shown here is derived from an EMBL/GenBank/DDBJ whole genome shotgun (WGS) entry which is preliminary data.</text>
</comment>
<accession>A0ABQ4E6A6</accession>
<keyword evidence="2" id="KW-1185">Reference proteome</keyword>
<proteinExistence type="predicted"/>
<evidence type="ECO:0000313" key="1">
    <source>
        <dbReference type="EMBL" id="GIG90215.1"/>
    </source>
</evidence>
<sequence>MRETVALGRFAVHSYPMSDSGSDVQYFWCIRHHRVETGADVCPARYVLGPYASGADAEQALQRVQQRNEAWDAEDARWAGEER</sequence>